<dbReference type="RefSeq" id="WP_124029327.1">
    <property type="nucleotide sequence ID" value="NZ_JBHRSN010000012.1"/>
</dbReference>
<dbReference type="AlphaFoldDB" id="A0A3N5Y8J5"/>
<comment type="caution">
    <text evidence="1">The sequence shown here is derived from an EMBL/GenBank/DDBJ whole genome shotgun (WGS) entry which is preliminary data.</text>
</comment>
<dbReference type="GO" id="GO:0018169">
    <property type="term" value="F:ribosomal S6-glutamic acid ligase activity"/>
    <property type="evidence" value="ECO:0007669"/>
    <property type="project" value="TreeGrafter"/>
</dbReference>
<accession>A0A3N5Y8J5</accession>
<dbReference type="Gene3D" id="3.30.470.20">
    <property type="entry name" value="ATP-grasp fold, B domain"/>
    <property type="match status" value="1"/>
</dbReference>
<proteinExistence type="predicted"/>
<organism evidence="1 2">
    <name type="scientific">Alteromonas sediminis</name>
    <dbReference type="NCBI Taxonomy" id="2259342"/>
    <lineage>
        <taxon>Bacteria</taxon>
        <taxon>Pseudomonadati</taxon>
        <taxon>Pseudomonadota</taxon>
        <taxon>Gammaproteobacteria</taxon>
        <taxon>Alteromonadales</taxon>
        <taxon>Alteromonadaceae</taxon>
        <taxon>Alteromonas/Salinimonas group</taxon>
        <taxon>Alteromonas</taxon>
    </lineage>
</organism>
<name>A0A3N5Y8J5_9ALTE</name>
<evidence type="ECO:0008006" key="3">
    <source>
        <dbReference type="Google" id="ProtNLM"/>
    </source>
</evidence>
<sequence>MAVTLIVGDEKEYQIHCIAVRLREMGSEVRCLQLSDFPLKNAISWQPDCGQGYLHLNNESFSFNDIKSVYWHRAQACQSEQATTGNWLKKEVQSALSPLLNCLSIRWINPISALQYHQNKPRQLNHAVRLGAVIPPTYIGNNPRCALDFLRQHSVCIFKPVQGGALTQPVCHKQRHMDHLQSALRLAPVTLQAKVGTSNVRTFVLGNTLLSAELKTDYLDFREDSNVQVHVVTLPDNIANLARRICRGFGMIWCAIDWRIDAYGQFYFLEANPCPHFYRFEQLTGLPVSEELGRLLLH</sequence>
<dbReference type="EMBL" id="RPOK01000007">
    <property type="protein sequence ID" value="RPJ64805.1"/>
    <property type="molecule type" value="Genomic_DNA"/>
</dbReference>
<dbReference type="PANTHER" id="PTHR21621:SF0">
    <property type="entry name" value="BETA-CITRYLGLUTAMATE SYNTHASE B-RELATED"/>
    <property type="match status" value="1"/>
</dbReference>
<evidence type="ECO:0000313" key="2">
    <source>
        <dbReference type="Proteomes" id="UP000275281"/>
    </source>
</evidence>
<dbReference type="OrthoDB" id="583309at2"/>
<gene>
    <name evidence="1" type="ORF">DRW07_17940</name>
</gene>
<keyword evidence="2" id="KW-1185">Reference proteome</keyword>
<dbReference type="Proteomes" id="UP000275281">
    <property type="component" value="Unassembled WGS sequence"/>
</dbReference>
<dbReference type="PANTHER" id="PTHR21621">
    <property type="entry name" value="RIBOSOMAL PROTEIN S6 MODIFICATION PROTEIN"/>
    <property type="match status" value="1"/>
</dbReference>
<reference evidence="1 2" key="1">
    <citation type="submission" date="2018-11" db="EMBL/GenBank/DDBJ databases">
        <authorList>
            <person name="Ye M.-Q."/>
            <person name="Du Z.-J."/>
        </authorList>
    </citation>
    <scope>NUCLEOTIDE SEQUENCE [LARGE SCALE GENOMIC DNA]</scope>
    <source>
        <strain evidence="1 2">U0105</strain>
    </source>
</reference>
<dbReference type="GO" id="GO:0009432">
    <property type="term" value="P:SOS response"/>
    <property type="evidence" value="ECO:0007669"/>
    <property type="project" value="TreeGrafter"/>
</dbReference>
<protein>
    <recommendedName>
        <fullName evidence="3">ATP-grasp domain-containing protein</fullName>
    </recommendedName>
</protein>
<evidence type="ECO:0000313" key="1">
    <source>
        <dbReference type="EMBL" id="RPJ64805.1"/>
    </source>
</evidence>
<dbReference type="SUPFAM" id="SSF56059">
    <property type="entry name" value="Glutathione synthetase ATP-binding domain-like"/>
    <property type="match status" value="1"/>
</dbReference>
<dbReference type="GO" id="GO:0005737">
    <property type="term" value="C:cytoplasm"/>
    <property type="evidence" value="ECO:0007669"/>
    <property type="project" value="TreeGrafter"/>
</dbReference>